<keyword evidence="4" id="KW-0862">Zinc</keyword>
<dbReference type="Pfam" id="PF00628">
    <property type="entry name" value="PHD"/>
    <property type="match status" value="1"/>
</dbReference>
<keyword evidence="5" id="KW-0539">Nucleus</keyword>
<sequence length="1108" mass="121430">MPAISRKRRAPTEDEDDIPTPTQKQRNGGLQAETPVDEDDEIDEAEEEGEGSGSIAQLSKALVRYALACEYSRTPIKRPEVAQKVLGTHTRKFRAVFEAANSQLMDVFGMQMEELAKSENVTMKQKKRAVASEGASKSTNTWVLKNILPDQYRTPDIINPGREPPQEEPDVEAAYTGFCTVVISLICLSEGRLSDGKLDRYLRRLNADQKTPMDSTEKVLLRMAKEGYIIKIKESSNGEETVDYMVGPRGKIQVDMEAVADFVRAMFGTVTEDLEQRLKRSLRLGDDEGEGETNGELEAPAVQSIGETRPAAASLVGLFPPGSRRPCGVASQCLAQSIAPARNAMSSIDSLLNHEPSGERRPSQPLDFAPPNFEAADALTALATLGSGQQYATTRELPEPAASFAHPPPRPRSFSSHAEPVEPSPPLELPQSHSPTLAQYHHGSKSPEEQRRQSLIAHDPEAPVLAPIQNLSSSLQSRIDETHTLGQDVSQMVSPPPHDVDANVARDETQDREPAFVRDEPTTAQIREPESMHNTPDPISTAIPPAQTTEQVLSPLTAVKNEPAGGSRGATPITAPQAERQQSVTSENIDVETRKAIEIAKQSDLGLRVKRNASIAESVTSPTEPKPAPSKKRPAPGAVPTIKKKGTATTKKPSKKRKLDTDSDAHARSVTPTSRPSKTASSKNGKKGSQAGTPVAESSPAPDHSSQVHPSDDEGDSSEDTTLYCICKKPDNHRWMIGCDGGCDDWFHGSCINMAQADEELVDKFICPLCEEKGRGQTTWKPMCRRNGCRKPARLTKGKESKYCSDECGALFFTEQLQRTAGAKNANSKSKKPKKKSGKNSEEAASDDDDEPTPLGGVLRAKDLKALLEPCKDIQAFKALGSGVLSPPRTASPTKDTFNGANGRPAEDLSLTAGETERLNALFKEKSQLKDRLEVLNDREKFVSMAKEQATRVAEREKIKVVKEFCGYDSRLSWSDAEFLRWRNSKHGLASFKFSTLSPTPEQIAEVDGEDITMADAEDSDAERVCLKKRCSKHPQWQKLNLQDARFEELEIAQSIKECEKEERSVRERARRRAQKEEMAKEVMGGESDGNAGVGRNREGWVEMVEAQ</sequence>
<dbReference type="Gene3D" id="3.30.40.10">
    <property type="entry name" value="Zinc/RING finger domain, C3HC4 (zinc finger)"/>
    <property type="match status" value="1"/>
</dbReference>
<dbReference type="InterPro" id="IPR019787">
    <property type="entry name" value="Znf_PHD-finger"/>
</dbReference>
<dbReference type="AlphaFoldDB" id="A0A6A6RQ41"/>
<dbReference type="GO" id="GO:0048188">
    <property type="term" value="C:Set1C/COMPASS complex"/>
    <property type="evidence" value="ECO:0007669"/>
    <property type="project" value="InterPro"/>
</dbReference>
<dbReference type="InterPro" id="IPR019786">
    <property type="entry name" value="Zinc_finger_PHD-type_CS"/>
</dbReference>
<comment type="subcellular location">
    <subcellularLocation>
        <location evidence="1">Nucleus</location>
    </subcellularLocation>
</comment>
<dbReference type="InterPro" id="IPR037869">
    <property type="entry name" value="Spp1/CFP1"/>
</dbReference>
<dbReference type="PROSITE" id="PS50016">
    <property type="entry name" value="ZF_PHD_2"/>
    <property type="match status" value="1"/>
</dbReference>
<dbReference type="Gene3D" id="1.10.10.1200">
    <property type="entry name" value="MAGE homology domain, winged helix WH1 motif"/>
    <property type="match status" value="1"/>
</dbReference>
<dbReference type="PROSITE" id="PS01359">
    <property type="entry name" value="ZF_PHD_1"/>
    <property type="match status" value="1"/>
</dbReference>
<evidence type="ECO:0000256" key="1">
    <source>
        <dbReference type="ARBA" id="ARBA00004123"/>
    </source>
</evidence>
<feature type="region of interest" description="Disordered" evidence="7">
    <location>
        <begin position="822"/>
        <end position="857"/>
    </location>
</feature>
<dbReference type="GO" id="GO:0045893">
    <property type="term" value="P:positive regulation of DNA-templated transcription"/>
    <property type="evidence" value="ECO:0007669"/>
    <property type="project" value="TreeGrafter"/>
</dbReference>
<evidence type="ECO:0000256" key="6">
    <source>
        <dbReference type="PROSITE-ProRule" id="PRU00146"/>
    </source>
</evidence>
<evidence type="ECO:0000259" key="9">
    <source>
        <dbReference type="PROSITE" id="PS50838"/>
    </source>
</evidence>
<evidence type="ECO:0000256" key="2">
    <source>
        <dbReference type="ARBA" id="ARBA00022723"/>
    </source>
</evidence>
<dbReference type="PANTHER" id="PTHR46174:SF1">
    <property type="entry name" value="CXXC-TYPE ZINC FINGER PROTEIN 1"/>
    <property type="match status" value="1"/>
</dbReference>
<feature type="region of interest" description="Disordered" evidence="7">
    <location>
        <begin position="1"/>
        <end position="54"/>
    </location>
</feature>
<feature type="compositionally biased region" description="Polar residues" evidence="7">
    <location>
        <begin position="670"/>
        <end position="683"/>
    </location>
</feature>
<feature type="region of interest" description="Disordered" evidence="7">
    <location>
        <begin position="1062"/>
        <end position="1108"/>
    </location>
</feature>
<feature type="compositionally biased region" description="Basic residues" evidence="7">
    <location>
        <begin position="642"/>
        <end position="658"/>
    </location>
</feature>
<gene>
    <name evidence="10" type="ORF">P280DRAFT_483189</name>
</gene>
<evidence type="ECO:0000256" key="3">
    <source>
        <dbReference type="ARBA" id="ARBA00022771"/>
    </source>
</evidence>
<organism evidence="10 11">
    <name type="scientific">Massarina eburnea CBS 473.64</name>
    <dbReference type="NCBI Taxonomy" id="1395130"/>
    <lineage>
        <taxon>Eukaryota</taxon>
        <taxon>Fungi</taxon>
        <taxon>Dikarya</taxon>
        <taxon>Ascomycota</taxon>
        <taxon>Pezizomycotina</taxon>
        <taxon>Dothideomycetes</taxon>
        <taxon>Pleosporomycetidae</taxon>
        <taxon>Pleosporales</taxon>
        <taxon>Massarineae</taxon>
        <taxon>Massarinaceae</taxon>
        <taxon>Massarina</taxon>
    </lineage>
</organism>
<evidence type="ECO:0000256" key="7">
    <source>
        <dbReference type="SAM" id="MobiDB-lite"/>
    </source>
</evidence>
<keyword evidence="11" id="KW-1185">Reference proteome</keyword>
<protein>
    <submittedName>
        <fullName evidence="10">MAGE-domain-containing protein</fullName>
    </submittedName>
</protein>
<dbReference type="InterPro" id="IPR002190">
    <property type="entry name" value="MHD_dom"/>
</dbReference>
<dbReference type="SMART" id="SM00249">
    <property type="entry name" value="PHD"/>
    <property type="match status" value="1"/>
</dbReference>
<name>A0A6A6RQ41_9PLEO</name>
<evidence type="ECO:0000259" key="8">
    <source>
        <dbReference type="PROSITE" id="PS50016"/>
    </source>
</evidence>
<evidence type="ECO:0000256" key="5">
    <source>
        <dbReference type="ARBA" id="ARBA00023242"/>
    </source>
</evidence>
<feature type="region of interest" description="Disordered" evidence="7">
    <location>
        <begin position="559"/>
        <end position="719"/>
    </location>
</feature>
<dbReference type="Proteomes" id="UP000799753">
    <property type="component" value="Unassembled WGS sequence"/>
</dbReference>
<dbReference type="GO" id="GO:0008270">
    <property type="term" value="F:zinc ion binding"/>
    <property type="evidence" value="ECO:0007669"/>
    <property type="project" value="UniProtKB-KW"/>
</dbReference>
<dbReference type="InterPro" id="IPR011011">
    <property type="entry name" value="Znf_FYVE_PHD"/>
</dbReference>
<feature type="compositionally biased region" description="Polar residues" evidence="7">
    <location>
        <begin position="889"/>
        <end position="900"/>
    </location>
</feature>
<dbReference type="EMBL" id="MU006794">
    <property type="protein sequence ID" value="KAF2637317.1"/>
    <property type="molecule type" value="Genomic_DNA"/>
</dbReference>
<evidence type="ECO:0000313" key="10">
    <source>
        <dbReference type="EMBL" id="KAF2637317.1"/>
    </source>
</evidence>
<evidence type="ECO:0000256" key="4">
    <source>
        <dbReference type="ARBA" id="ARBA00022833"/>
    </source>
</evidence>
<feature type="compositionally biased region" description="Acidic residues" evidence="7">
    <location>
        <begin position="35"/>
        <end position="50"/>
    </location>
</feature>
<evidence type="ECO:0000313" key="11">
    <source>
        <dbReference type="Proteomes" id="UP000799753"/>
    </source>
</evidence>
<dbReference type="PROSITE" id="PS50838">
    <property type="entry name" value="MAGE"/>
    <property type="match status" value="1"/>
</dbReference>
<feature type="region of interest" description="Disordered" evidence="7">
    <location>
        <begin position="400"/>
        <end position="453"/>
    </location>
</feature>
<dbReference type="InterPro" id="IPR001965">
    <property type="entry name" value="Znf_PHD"/>
</dbReference>
<accession>A0A6A6RQ41</accession>
<feature type="region of interest" description="Disordered" evidence="7">
    <location>
        <begin position="352"/>
        <end position="371"/>
    </location>
</feature>
<dbReference type="InterPro" id="IPR041899">
    <property type="entry name" value="MAGE_WH2"/>
</dbReference>
<dbReference type="InterPro" id="IPR041898">
    <property type="entry name" value="MAGE_WH1"/>
</dbReference>
<feature type="region of interest" description="Disordered" evidence="7">
    <location>
        <begin position="887"/>
        <end position="907"/>
    </location>
</feature>
<feature type="domain" description="PHD-type" evidence="8">
    <location>
        <begin position="722"/>
        <end position="773"/>
    </location>
</feature>
<dbReference type="OrthoDB" id="436852at2759"/>
<dbReference type="SUPFAM" id="SSF57903">
    <property type="entry name" value="FYVE/PHD zinc finger"/>
    <property type="match status" value="1"/>
</dbReference>
<reference evidence="10" key="1">
    <citation type="journal article" date="2020" name="Stud. Mycol.">
        <title>101 Dothideomycetes genomes: a test case for predicting lifestyles and emergence of pathogens.</title>
        <authorList>
            <person name="Haridas S."/>
            <person name="Albert R."/>
            <person name="Binder M."/>
            <person name="Bloem J."/>
            <person name="Labutti K."/>
            <person name="Salamov A."/>
            <person name="Andreopoulos B."/>
            <person name="Baker S."/>
            <person name="Barry K."/>
            <person name="Bills G."/>
            <person name="Bluhm B."/>
            <person name="Cannon C."/>
            <person name="Castanera R."/>
            <person name="Culley D."/>
            <person name="Daum C."/>
            <person name="Ezra D."/>
            <person name="Gonzalez J."/>
            <person name="Henrissat B."/>
            <person name="Kuo A."/>
            <person name="Liang C."/>
            <person name="Lipzen A."/>
            <person name="Lutzoni F."/>
            <person name="Magnuson J."/>
            <person name="Mondo S."/>
            <person name="Nolan M."/>
            <person name="Ohm R."/>
            <person name="Pangilinan J."/>
            <person name="Park H.-J."/>
            <person name="Ramirez L."/>
            <person name="Alfaro M."/>
            <person name="Sun H."/>
            <person name="Tritt A."/>
            <person name="Yoshinaga Y."/>
            <person name="Zwiers L.-H."/>
            <person name="Turgeon B."/>
            <person name="Goodwin S."/>
            <person name="Spatafora J."/>
            <person name="Crous P."/>
            <person name="Grigoriev I."/>
        </authorList>
    </citation>
    <scope>NUCLEOTIDE SEQUENCE</scope>
    <source>
        <strain evidence="10">CBS 473.64</strain>
    </source>
</reference>
<dbReference type="PANTHER" id="PTHR46174">
    <property type="entry name" value="CXXC-TYPE ZINC FINGER PROTEIN 1"/>
    <property type="match status" value="1"/>
</dbReference>
<dbReference type="SMART" id="SM01373">
    <property type="entry name" value="MAGE"/>
    <property type="match status" value="1"/>
</dbReference>
<dbReference type="CDD" id="cd16039">
    <property type="entry name" value="PHD_SPP1"/>
    <property type="match status" value="1"/>
</dbReference>
<keyword evidence="2" id="KW-0479">Metal-binding</keyword>
<dbReference type="InterPro" id="IPR013083">
    <property type="entry name" value="Znf_RING/FYVE/PHD"/>
</dbReference>
<feature type="compositionally biased region" description="Basic residues" evidence="7">
    <location>
        <begin position="829"/>
        <end position="838"/>
    </location>
</feature>
<feature type="compositionally biased region" description="Polar residues" evidence="7">
    <location>
        <begin position="579"/>
        <end position="588"/>
    </location>
</feature>
<feature type="domain" description="MAGE" evidence="9">
    <location>
        <begin position="55"/>
        <end position="115"/>
    </location>
</feature>
<proteinExistence type="predicted"/>
<keyword evidence="3 6" id="KW-0863">Zinc-finger</keyword>
<dbReference type="Pfam" id="PF01454">
    <property type="entry name" value="MAGE"/>
    <property type="match status" value="1"/>
</dbReference>
<dbReference type="Gene3D" id="1.10.10.1210">
    <property type="entry name" value="MAGE homology domain, winged helix WH2 motif"/>
    <property type="match status" value="1"/>
</dbReference>